<dbReference type="AlphaFoldDB" id="A0A9W5X604"/>
<feature type="domain" description="CN hydrolase" evidence="2">
    <location>
        <begin position="1"/>
        <end position="240"/>
    </location>
</feature>
<evidence type="ECO:0000313" key="4">
    <source>
        <dbReference type="Proteomes" id="UP000621492"/>
    </source>
</evidence>
<comment type="similarity">
    <text evidence="1">Belongs to the carbon-nitrogen hydrolase superfamily. NIT1/NIT2 family.</text>
</comment>
<name>A0A9W5X604_9BACI</name>
<reference evidence="3" key="2">
    <citation type="submission" date="2020-09" db="EMBL/GenBank/DDBJ databases">
        <authorList>
            <person name="Sun Q."/>
            <person name="Zhou Y."/>
        </authorList>
    </citation>
    <scope>NUCLEOTIDE SEQUENCE</scope>
    <source>
        <strain evidence="3">CGMCC 1.15454</strain>
    </source>
</reference>
<dbReference type="RefSeq" id="WP_102414813.1">
    <property type="nucleotide sequence ID" value="NZ_BMJD01000023.1"/>
</dbReference>
<evidence type="ECO:0000313" key="3">
    <source>
        <dbReference type="EMBL" id="GGB48429.1"/>
    </source>
</evidence>
<keyword evidence="3" id="KW-0378">Hydrolase</keyword>
<dbReference type="PROSITE" id="PS01227">
    <property type="entry name" value="UPF0012"/>
    <property type="match status" value="1"/>
</dbReference>
<evidence type="ECO:0000259" key="2">
    <source>
        <dbReference type="PROSITE" id="PS50263"/>
    </source>
</evidence>
<comment type="caution">
    <text evidence="3">The sequence shown here is derived from an EMBL/GenBank/DDBJ whole genome shotgun (WGS) entry which is preliminary data.</text>
</comment>
<dbReference type="Pfam" id="PF00795">
    <property type="entry name" value="CN_hydrolase"/>
    <property type="match status" value="1"/>
</dbReference>
<keyword evidence="4" id="KW-1185">Reference proteome</keyword>
<dbReference type="Proteomes" id="UP000621492">
    <property type="component" value="Unassembled WGS sequence"/>
</dbReference>
<dbReference type="SUPFAM" id="SSF56317">
    <property type="entry name" value="Carbon-nitrogen hydrolase"/>
    <property type="match status" value="1"/>
</dbReference>
<dbReference type="PROSITE" id="PS50263">
    <property type="entry name" value="CN_HYDROLASE"/>
    <property type="match status" value="1"/>
</dbReference>
<dbReference type="InterPro" id="IPR036526">
    <property type="entry name" value="C-N_Hydrolase_sf"/>
</dbReference>
<sequence length="262" mass="29438">MKYAIYQMEIIAGNPEANRQNVKQWIENVVQEEQPDTVLLPEMWNTGYALGELANTADRDGEPTASFLSSLAKTHNINIVGGSIGNQKADKFYNTSLVFDRNGELVYQYDKIHLVPMLNEHQYLTGGQKKVHTFVLDHVKMGLIICYDLRFPELSRQLALDGAQVMHIVAEWPAARKDHWKALQLARAIENQFFVVSSNAVGTYNGTEYAGESMIIDPWGTQLKTGSAKNTGTITTTLDLSIVSKIRRDVPVFASRVPEMYE</sequence>
<evidence type="ECO:0000256" key="1">
    <source>
        <dbReference type="ARBA" id="ARBA00010613"/>
    </source>
</evidence>
<dbReference type="GO" id="GO:0016787">
    <property type="term" value="F:hydrolase activity"/>
    <property type="evidence" value="ECO:0007669"/>
    <property type="project" value="UniProtKB-KW"/>
</dbReference>
<dbReference type="Gene3D" id="3.60.110.10">
    <property type="entry name" value="Carbon-nitrogen hydrolase"/>
    <property type="match status" value="1"/>
</dbReference>
<accession>A0A9W5X604</accession>
<dbReference type="PANTHER" id="PTHR23088">
    <property type="entry name" value="NITRILASE-RELATED"/>
    <property type="match status" value="1"/>
</dbReference>
<dbReference type="InterPro" id="IPR001110">
    <property type="entry name" value="UPF0012_CS"/>
</dbReference>
<protein>
    <submittedName>
        <fullName evidence="3">Hydrolase</fullName>
    </submittedName>
</protein>
<reference evidence="3" key="1">
    <citation type="journal article" date="2014" name="Int. J. Syst. Evol. Microbiol.">
        <title>Complete genome sequence of Corynebacterium casei LMG S-19264T (=DSM 44701T), isolated from a smear-ripened cheese.</title>
        <authorList>
            <consortium name="US DOE Joint Genome Institute (JGI-PGF)"/>
            <person name="Walter F."/>
            <person name="Albersmeier A."/>
            <person name="Kalinowski J."/>
            <person name="Ruckert C."/>
        </authorList>
    </citation>
    <scope>NUCLEOTIDE SEQUENCE</scope>
    <source>
        <strain evidence="3">CGMCC 1.15454</strain>
    </source>
</reference>
<organism evidence="3 4">
    <name type="scientific">Lentibacillus populi</name>
    <dbReference type="NCBI Taxonomy" id="1827502"/>
    <lineage>
        <taxon>Bacteria</taxon>
        <taxon>Bacillati</taxon>
        <taxon>Bacillota</taxon>
        <taxon>Bacilli</taxon>
        <taxon>Bacillales</taxon>
        <taxon>Bacillaceae</taxon>
        <taxon>Lentibacillus</taxon>
    </lineage>
</organism>
<dbReference type="CDD" id="cd07583">
    <property type="entry name" value="nitrilase_5"/>
    <property type="match status" value="1"/>
</dbReference>
<dbReference type="EMBL" id="BMJD01000023">
    <property type="protein sequence ID" value="GGB48429.1"/>
    <property type="molecule type" value="Genomic_DNA"/>
</dbReference>
<gene>
    <name evidence="3" type="ORF">GCM10011409_27450</name>
</gene>
<proteinExistence type="inferred from homology"/>
<dbReference type="PANTHER" id="PTHR23088:SF27">
    <property type="entry name" value="DEAMINATED GLUTATHIONE AMIDASE"/>
    <property type="match status" value="1"/>
</dbReference>
<dbReference type="InterPro" id="IPR003010">
    <property type="entry name" value="C-N_Hydrolase"/>
</dbReference>